<feature type="region of interest" description="Disordered" evidence="1">
    <location>
        <begin position="74"/>
        <end position="103"/>
    </location>
</feature>
<sequence>MRSPSPPGTVANGAKRCEISDASYGERGEAESLASLLTLVMARGNSLHRISPVAASLRGPPCQLDFCHAVKPGAGPSSPLNGPPTHCPSPWRVQSTAVHGGAR</sequence>
<name>A0AAD7SY09_9TELE</name>
<evidence type="ECO:0000313" key="2">
    <source>
        <dbReference type="EMBL" id="KAJ8410227.1"/>
    </source>
</evidence>
<accession>A0AAD7SY09</accession>
<keyword evidence="3" id="KW-1185">Reference proteome</keyword>
<evidence type="ECO:0000313" key="3">
    <source>
        <dbReference type="Proteomes" id="UP001221898"/>
    </source>
</evidence>
<gene>
    <name evidence="2" type="ORF">AAFF_G00202080</name>
</gene>
<reference evidence="2" key="1">
    <citation type="journal article" date="2023" name="Science">
        <title>Genome structures resolve the early diversification of teleost fishes.</title>
        <authorList>
            <person name="Parey E."/>
            <person name="Louis A."/>
            <person name="Montfort J."/>
            <person name="Bouchez O."/>
            <person name="Roques C."/>
            <person name="Iampietro C."/>
            <person name="Lluch J."/>
            <person name="Castinel A."/>
            <person name="Donnadieu C."/>
            <person name="Desvignes T."/>
            <person name="Floi Bucao C."/>
            <person name="Jouanno E."/>
            <person name="Wen M."/>
            <person name="Mejri S."/>
            <person name="Dirks R."/>
            <person name="Jansen H."/>
            <person name="Henkel C."/>
            <person name="Chen W.J."/>
            <person name="Zahm M."/>
            <person name="Cabau C."/>
            <person name="Klopp C."/>
            <person name="Thompson A.W."/>
            <person name="Robinson-Rechavi M."/>
            <person name="Braasch I."/>
            <person name="Lecointre G."/>
            <person name="Bobe J."/>
            <person name="Postlethwait J.H."/>
            <person name="Berthelot C."/>
            <person name="Roest Crollius H."/>
            <person name="Guiguen Y."/>
        </authorList>
    </citation>
    <scope>NUCLEOTIDE SEQUENCE</scope>
    <source>
        <strain evidence="2">NC1722</strain>
    </source>
</reference>
<dbReference type="Proteomes" id="UP001221898">
    <property type="component" value="Unassembled WGS sequence"/>
</dbReference>
<dbReference type="AlphaFoldDB" id="A0AAD7SY09"/>
<evidence type="ECO:0000256" key="1">
    <source>
        <dbReference type="SAM" id="MobiDB-lite"/>
    </source>
</evidence>
<dbReference type="EMBL" id="JAINUG010000027">
    <property type="protein sequence ID" value="KAJ8410227.1"/>
    <property type="molecule type" value="Genomic_DNA"/>
</dbReference>
<proteinExistence type="predicted"/>
<comment type="caution">
    <text evidence="2">The sequence shown here is derived from an EMBL/GenBank/DDBJ whole genome shotgun (WGS) entry which is preliminary data.</text>
</comment>
<organism evidence="2 3">
    <name type="scientific">Aldrovandia affinis</name>
    <dbReference type="NCBI Taxonomy" id="143900"/>
    <lineage>
        <taxon>Eukaryota</taxon>
        <taxon>Metazoa</taxon>
        <taxon>Chordata</taxon>
        <taxon>Craniata</taxon>
        <taxon>Vertebrata</taxon>
        <taxon>Euteleostomi</taxon>
        <taxon>Actinopterygii</taxon>
        <taxon>Neopterygii</taxon>
        <taxon>Teleostei</taxon>
        <taxon>Notacanthiformes</taxon>
        <taxon>Halosauridae</taxon>
        <taxon>Aldrovandia</taxon>
    </lineage>
</organism>
<protein>
    <submittedName>
        <fullName evidence="2">Uncharacterized protein</fullName>
    </submittedName>
</protein>